<dbReference type="Pfam" id="PF00248">
    <property type="entry name" value="Aldo_ket_red"/>
    <property type="match status" value="1"/>
</dbReference>
<dbReference type="InterPro" id="IPR023210">
    <property type="entry name" value="NADP_OxRdtase_dom"/>
</dbReference>
<reference evidence="4" key="1">
    <citation type="submission" date="2015-05" db="EMBL/GenBank/DDBJ databases">
        <authorList>
            <person name="Fogelqvist Johan"/>
        </authorList>
    </citation>
    <scope>NUCLEOTIDE SEQUENCE [LARGE SCALE GENOMIC DNA]</scope>
</reference>
<gene>
    <name evidence="3" type="ORF">BN1708_000772</name>
</gene>
<protein>
    <recommendedName>
        <fullName evidence="2">NADP-dependent oxidoreductase domain-containing protein</fullName>
    </recommendedName>
</protein>
<evidence type="ECO:0000256" key="1">
    <source>
        <dbReference type="ARBA" id="ARBA00023002"/>
    </source>
</evidence>
<accession>A0A0G4LYA9</accession>
<dbReference type="GO" id="GO:0016491">
    <property type="term" value="F:oxidoreductase activity"/>
    <property type="evidence" value="ECO:0007669"/>
    <property type="project" value="UniProtKB-KW"/>
</dbReference>
<evidence type="ECO:0000313" key="3">
    <source>
        <dbReference type="EMBL" id="CRK26987.1"/>
    </source>
</evidence>
<dbReference type="Proteomes" id="UP000044602">
    <property type="component" value="Unassembled WGS sequence"/>
</dbReference>
<dbReference type="GO" id="GO:0005737">
    <property type="term" value="C:cytoplasm"/>
    <property type="evidence" value="ECO:0007669"/>
    <property type="project" value="TreeGrafter"/>
</dbReference>
<dbReference type="InterPro" id="IPR050791">
    <property type="entry name" value="Aldo-Keto_reductase"/>
</dbReference>
<dbReference type="AlphaFoldDB" id="A0A0G4LYA9"/>
<dbReference type="PANTHER" id="PTHR43625">
    <property type="entry name" value="AFLATOXIN B1 ALDEHYDE REDUCTASE"/>
    <property type="match status" value="1"/>
</dbReference>
<dbReference type="InterPro" id="IPR036812">
    <property type="entry name" value="NAD(P)_OxRdtase_dom_sf"/>
</dbReference>
<dbReference type="PANTHER" id="PTHR43625:SF78">
    <property type="entry name" value="PYRIDOXAL REDUCTASE-RELATED"/>
    <property type="match status" value="1"/>
</dbReference>
<feature type="non-terminal residue" evidence="3">
    <location>
        <position position="328"/>
    </location>
</feature>
<dbReference type="SUPFAM" id="SSF51430">
    <property type="entry name" value="NAD(P)-linked oxidoreductase"/>
    <property type="match status" value="1"/>
</dbReference>
<dbReference type="STRING" id="100787.A0A0G4LYA9"/>
<evidence type="ECO:0000259" key="2">
    <source>
        <dbReference type="Pfam" id="PF00248"/>
    </source>
</evidence>
<name>A0A0G4LYA9_VERLO</name>
<keyword evidence="4" id="KW-1185">Reference proteome</keyword>
<feature type="domain" description="NADP-dependent oxidoreductase" evidence="2">
    <location>
        <begin position="13"/>
        <end position="309"/>
    </location>
</feature>
<organism evidence="3 4">
    <name type="scientific">Verticillium longisporum</name>
    <name type="common">Verticillium dahliae var. longisporum</name>
    <dbReference type="NCBI Taxonomy" id="100787"/>
    <lineage>
        <taxon>Eukaryota</taxon>
        <taxon>Fungi</taxon>
        <taxon>Dikarya</taxon>
        <taxon>Ascomycota</taxon>
        <taxon>Pezizomycotina</taxon>
        <taxon>Sordariomycetes</taxon>
        <taxon>Hypocreomycetidae</taxon>
        <taxon>Glomerellales</taxon>
        <taxon>Plectosphaerellaceae</taxon>
        <taxon>Verticillium</taxon>
    </lineage>
</organism>
<dbReference type="Gene3D" id="3.20.20.100">
    <property type="entry name" value="NADP-dependent oxidoreductase domain"/>
    <property type="match status" value="1"/>
</dbReference>
<dbReference type="CDD" id="cd19077">
    <property type="entry name" value="AKR_AKR8A1-2"/>
    <property type="match status" value="1"/>
</dbReference>
<sequence>MPQLVGQEVGPHGFGLMGFTWREKPIGDEQAFEALRAAIANNLTFWNGGEFYGTQEANSLTLLNRYFEKYPEDADKVVLSIKGAFSTKFGPDGSPEGIRRSLDNSIALLGPRKKIDIFECARCDPNTPLEVTLGVLDKEYVQTGKIGGISLSEVSAATIQKAVKITKIVGVEVELSLFSTDVLTNDVAAACAEHDIPLIAYSPVGRGLLTGRFKSREDLPEGDVRRHFPRFQPENFGINLELTAQVERMAAKKGVTPAQLALGWCRALSRRPGMPTIIPIPGTTTAARVKENAKLVDLSDAEMEEIDATLAKFEVAGGRYPTGAPVNT</sequence>
<dbReference type="EMBL" id="CVQH01020306">
    <property type="protein sequence ID" value="CRK26987.1"/>
    <property type="molecule type" value="Genomic_DNA"/>
</dbReference>
<evidence type="ECO:0000313" key="4">
    <source>
        <dbReference type="Proteomes" id="UP000044602"/>
    </source>
</evidence>
<proteinExistence type="predicted"/>
<keyword evidence="1" id="KW-0560">Oxidoreductase</keyword>